<keyword evidence="2" id="KW-1185">Reference proteome</keyword>
<gene>
    <name evidence="1" type="ORF">LTRI10_LOCUS30909</name>
</gene>
<reference evidence="1 2" key="1">
    <citation type="submission" date="2024-04" db="EMBL/GenBank/DDBJ databases">
        <authorList>
            <person name="Fracassetti M."/>
        </authorList>
    </citation>
    <scope>NUCLEOTIDE SEQUENCE [LARGE SCALE GENOMIC DNA]</scope>
</reference>
<evidence type="ECO:0000313" key="1">
    <source>
        <dbReference type="EMBL" id="CAL1390100.1"/>
    </source>
</evidence>
<protein>
    <submittedName>
        <fullName evidence="1">Uncharacterized protein</fullName>
    </submittedName>
</protein>
<proteinExistence type="predicted"/>
<dbReference type="AlphaFoldDB" id="A0AAV2EXA5"/>
<evidence type="ECO:0000313" key="2">
    <source>
        <dbReference type="Proteomes" id="UP001497516"/>
    </source>
</evidence>
<organism evidence="1 2">
    <name type="scientific">Linum trigynum</name>
    <dbReference type="NCBI Taxonomy" id="586398"/>
    <lineage>
        <taxon>Eukaryota</taxon>
        <taxon>Viridiplantae</taxon>
        <taxon>Streptophyta</taxon>
        <taxon>Embryophyta</taxon>
        <taxon>Tracheophyta</taxon>
        <taxon>Spermatophyta</taxon>
        <taxon>Magnoliopsida</taxon>
        <taxon>eudicotyledons</taxon>
        <taxon>Gunneridae</taxon>
        <taxon>Pentapetalae</taxon>
        <taxon>rosids</taxon>
        <taxon>fabids</taxon>
        <taxon>Malpighiales</taxon>
        <taxon>Linaceae</taxon>
        <taxon>Linum</taxon>
    </lineage>
</organism>
<dbReference type="EMBL" id="OZ034818">
    <property type="protein sequence ID" value="CAL1390100.1"/>
    <property type="molecule type" value="Genomic_DNA"/>
</dbReference>
<sequence>MPRNNLFLMLFHLPRNLPRNNMFLMLFLMPRNNLFLMVAEDVGAEWRCEIRAISVKCSTSIILKLLAEMKKKKNKYEYVVFENEVDVADFIGIRQLKMKKIKRSFIKEMLDKWVHECGTLVFKKRNNEIKPKVLTIEEEDLYKYTTFQGVELRWLIGIAPVMDSKSFSGD</sequence>
<accession>A0AAV2EXA5</accession>
<dbReference type="Proteomes" id="UP001497516">
    <property type="component" value="Chromosome 5"/>
</dbReference>
<name>A0AAV2EXA5_9ROSI</name>